<dbReference type="AlphaFoldDB" id="A0A0V1I8X3"/>
<keyword evidence="2" id="KW-1185">Reference proteome</keyword>
<dbReference type="PANTHER" id="PTHR22955">
    <property type="entry name" value="RETROTRANSPOSON"/>
    <property type="match status" value="1"/>
</dbReference>
<dbReference type="PANTHER" id="PTHR22955:SF66">
    <property type="entry name" value="INTEGRASE CATALYTIC DOMAIN-CONTAINING PROTEIN"/>
    <property type="match status" value="1"/>
</dbReference>
<evidence type="ECO:0000313" key="2">
    <source>
        <dbReference type="Proteomes" id="UP000055024"/>
    </source>
</evidence>
<dbReference type="Proteomes" id="UP000055024">
    <property type="component" value="Unassembled WGS sequence"/>
</dbReference>
<sequence>MLRTVYHRSDLRDQFCQSEPHVLRDAAEVAYGAVAYLLTQTPEGISEYSIAARLKANGEEELKFLTGRQICWSDSSIALSWIKEYPRRWKPFVVSCIQGITTLTEPSQWKNVSTADNAADEVAP</sequence>
<evidence type="ECO:0000313" key="1">
    <source>
        <dbReference type="EMBL" id="KRZ18919.1"/>
    </source>
</evidence>
<proteinExistence type="predicted"/>
<gene>
    <name evidence="1" type="ORF">T11_2095</name>
</gene>
<dbReference type="STRING" id="268475.A0A0V1I8X3"/>
<organism evidence="1 2">
    <name type="scientific">Trichinella zimbabwensis</name>
    <dbReference type="NCBI Taxonomy" id="268475"/>
    <lineage>
        <taxon>Eukaryota</taxon>
        <taxon>Metazoa</taxon>
        <taxon>Ecdysozoa</taxon>
        <taxon>Nematoda</taxon>
        <taxon>Enoplea</taxon>
        <taxon>Dorylaimia</taxon>
        <taxon>Trichinellida</taxon>
        <taxon>Trichinellidae</taxon>
        <taxon>Trichinella</taxon>
    </lineage>
</organism>
<dbReference type="OrthoDB" id="8038274at2759"/>
<accession>A0A0V1I8X3</accession>
<dbReference type="EMBL" id="JYDP01000002">
    <property type="protein sequence ID" value="KRZ18919.1"/>
    <property type="molecule type" value="Genomic_DNA"/>
</dbReference>
<reference evidence="1 2" key="1">
    <citation type="submission" date="2015-01" db="EMBL/GenBank/DDBJ databases">
        <title>Evolution of Trichinella species and genotypes.</title>
        <authorList>
            <person name="Korhonen P.K."/>
            <person name="Edoardo P."/>
            <person name="Giuseppe L.R."/>
            <person name="Gasser R.B."/>
        </authorList>
    </citation>
    <scope>NUCLEOTIDE SEQUENCE [LARGE SCALE GENOMIC DNA]</scope>
    <source>
        <strain evidence="1">ISS1029</strain>
    </source>
</reference>
<name>A0A0V1I8X3_9BILA</name>
<comment type="caution">
    <text evidence="1">The sequence shown here is derived from an EMBL/GenBank/DDBJ whole genome shotgun (WGS) entry which is preliminary data.</text>
</comment>
<protein>
    <submittedName>
        <fullName evidence="1">Uncharacterized protein</fullName>
    </submittedName>
</protein>